<feature type="compositionally biased region" description="Basic and acidic residues" evidence="1">
    <location>
        <begin position="340"/>
        <end position="357"/>
    </location>
</feature>
<gene>
    <name evidence="2" type="ORF">J7I42_00300</name>
</gene>
<comment type="caution">
    <text evidence="2">The sequence shown here is derived from an EMBL/GenBank/DDBJ whole genome shotgun (WGS) entry which is preliminary data.</text>
</comment>
<dbReference type="EMBL" id="JAGHKO010000001">
    <property type="protein sequence ID" value="MBO9198679.1"/>
    <property type="molecule type" value="Genomic_DNA"/>
</dbReference>
<sequence length="392" mass="44576">MQYLSPAKFTGESTFSPLDKKAIQLARKKLFADLELGGETTIELNGVHFSKNDIILYFEDLLKEDVLSYHNAVGGDGILLRFLEEAKIEKKERFQTNPLYENEQFIQWISPFFSDSFKTFMEGCLLGETEEDSMIAMLVNPLLMTGKDLEQAWESVSRIILNNIAILERFGEMVKAKYMDGSVAPTQARDLMEFRYIRLLQLLPQGRFSALKDKYAHAMLVTCIAIFNSHIKHRNHVRTWLENAELLADSESVKSEINKKMQEMERIQTASPAAAAQRNKEDSSSGAGVLKIAVVVLIFIIRLATCKSHSSNYSSGYEYQHSTPKYQIDTSILRILREQSRPKHTTESEGEASKDEGIVAPPDDGIYRPKSNNHLDTSKASITYKIKRHKHK</sequence>
<feature type="compositionally biased region" description="Polar residues" evidence="1">
    <location>
        <begin position="370"/>
        <end position="381"/>
    </location>
</feature>
<keyword evidence="3" id="KW-1185">Reference proteome</keyword>
<protein>
    <submittedName>
        <fullName evidence="2">Uncharacterized protein</fullName>
    </submittedName>
</protein>
<name>A0ABS3YLB2_9BACT</name>
<proteinExistence type="predicted"/>
<dbReference type="Proteomes" id="UP000677244">
    <property type="component" value="Unassembled WGS sequence"/>
</dbReference>
<feature type="region of interest" description="Disordered" evidence="1">
    <location>
        <begin position="340"/>
        <end position="392"/>
    </location>
</feature>
<evidence type="ECO:0000313" key="2">
    <source>
        <dbReference type="EMBL" id="MBO9198679.1"/>
    </source>
</evidence>
<reference evidence="2 3" key="1">
    <citation type="submission" date="2021-03" db="EMBL/GenBank/DDBJ databases">
        <title>Assistant Professor.</title>
        <authorList>
            <person name="Huq M.A."/>
        </authorList>
    </citation>
    <scope>NUCLEOTIDE SEQUENCE [LARGE SCALE GENOMIC DNA]</scope>
    <source>
        <strain evidence="2 3">MAH-29</strain>
    </source>
</reference>
<evidence type="ECO:0000256" key="1">
    <source>
        <dbReference type="SAM" id="MobiDB-lite"/>
    </source>
</evidence>
<dbReference type="RefSeq" id="WP_209136763.1">
    <property type="nucleotide sequence ID" value="NZ_JAGHKO010000001.1"/>
</dbReference>
<evidence type="ECO:0000313" key="3">
    <source>
        <dbReference type="Proteomes" id="UP000677244"/>
    </source>
</evidence>
<organism evidence="2 3">
    <name type="scientific">Niastella soli</name>
    <dbReference type="NCBI Taxonomy" id="2821487"/>
    <lineage>
        <taxon>Bacteria</taxon>
        <taxon>Pseudomonadati</taxon>
        <taxon>Bacteroidota</taxon>
        <taxon>Chitinophagia</taxon>
        <taxon>Chitinophagales</taxon>
        <taxon>Chitinophagaceae</taxon>
        <taxon>Niastella</taxon>
    </lineage>
</organism>
<accession>A0ABS3YLB2</accession>